<dbReference type="AlphaFoldDB" id="A7SPD9"/>
<gene>
    <name evidence="1" type="ORF">NEMVEDRAFT_v1g246557</name>
</gene>
<protein>
    <submittedName>
        <fullName evidence="1">Uncharacterized protein</fullName>
    </submittedName>
</protein>
<dbReference type="PhylomeDB" id="A7SPD9"/>
<dbReference type="OrthoDB" id="5970620at2759"/>
<dbReference type="eggNOG" id="KOG4545">
    <property type="taxonomic scope" value="Eukaryota"/>
</dbReference>
<dbReference type="InterPro" id="IPR019322">
    <property type="entry name" value="TIMM29"/>
</dbReference>
<sequence>MAASVRNALRTANKINDALLPQFENLKQRKIGRSAFAVYVDYKAVFVDFFKGARSKPLRTSLGLGLLGFGYVVYLNNPDDDSYNDTLLDNANELLQVGERIRNPSSDVYTQEMLQLFYQGKLRRQSFGLFSLMMQTEFGKDCDLYEKHCYYTKTRWVDLWKYVRDFGILGHWYKLETAMIDYDVNQEDLDGLVDDLTEQNTLSKKIMRYGKYCMDSFLQWGYGLIYSQDPQQSASF</sequence>
<organism evidence="1 2">
    <name type="scientific">Nematostella vectensis</name>
    <name type="common">Starlet sea anemone</name>
    <dbReference type="NCBI Taxonomy" id="45351"/>
    <lineage>
        <taxon>Eukaryota</taxon>
        <taxon>Metazoa</taxon>
        <taxon>Cnidaria</taxon>
        <taxon>Anthozoa</taxon>
        <taxon>Hexacorallia</taxon>
        <taxon>Actiniaria</taxon>
        <taxon>Edwardsiidae</taxon>
        <taxon>Nematostella</taxon>
    </lineage>
</organism>
<dbReference type="EMBL" id="DS469732">
    <property type="protein sequence ID" value="EDO34419.1"/>
    <property type="molecule type" value="Genomic_DNA"/>
</dbReference>
<dbReference type="Proteomes" id="UP000001593">
    <property type="component" value="Unassembled WGS sequence"/>
</dbReference>
<evidence type="ECO:0000313" key="2">
    <source>
        <dbReference type="Proteomes" id="UP000001593"/>
    </source>
</evidence>
<name>A7SPD9_NEMVE</name>
<dbReference type="GO" id="GO:0042721">
    <property type="term" value="C:TIM22 mitochondrial import inner membrane insertion complex"/>
    <property type="evidence" value="ECO:0000318"/>
    <property type="project" value="GO_Central"/>
</dbReference>
<dbReference type="KEGG" id="nve:5505773"/>
<dbReference type="PANTHER" id="PTHR21435">
    <property type="entry name" value="MITOCHONDRIAL IMPORT INNER MEMBRANE TRANSLOCASE SUBUNIT TIM29"/>
    <property type="match status" value="1"/>
</dbReference>
<reference evidence="1 2" key="1">
    <citation type="journal article" date="2007" name="Science">
        <title>Sea anemone genome reveals ancestral eumetazoan gene repertoire and genomic organization.</title>
        <authorList>
            <person name="Putnam N.H."/>
            <person name="Srivastava M."/>
            <person name="Hellsten U."/>
            <person name="Dirks B."/>
            <person name="Chapman J."/>
            <person name="Salamov A."/>
            <person name="Terry A."/>
            <person name="Shapiro H."/>
            <person name="Lindquist E."/>
            <person name="Kapitonov V.V."/>
            <person name="Jurka J."/>
            <person name="Genikhovich G."/>
            <person name="Grigoriev I.V."/>
            <person name="Lucas S.M."/>
            <person name="Steele R.E."/>
            <person name="Finnerty J.R."/>
            <person name="Technau U."/>
            <person name="Martindale M.Q."/>
            <person name="Rokhsar D.S."/>
        </authorList>
    </citation>
    <scope>NUCLEOTIDE SEQUENCE [LARGE SCALE GENOMIC DNA]</scope>
    <source>
        <strain evidence="2">CH2 X CH6</strain>
    </source>
</reference>
<keyword evidence="2" id="KW-1185">Reference proteome</keyword>
<accession>A7SPD9</accession>
<dbReference type="OMA" id="FYAYKTN"/>
<dbReference type="STRING" id="45351.A7SPD9"/>
<dbReference type="HOGENOM" id="CLU_102697_0_0_1"/>
<dbReference type="Pfam" id="PF10171">
    <property type="entry name" value="Tim29"/>
    <property type="match status" value="1"/>
</dbReference>
<dbReference type="InParanoid" id="A7SPD9"/>
<evidence type="ECO:0000313" key="1">
    <source>
        <dbReference type="EMBL" id="EDO34419.1"/>
    </source>
</evidence>
<proteinExistence type="predicted"/>
<dbReference type="GO" id="GO:0045039">
    <property type="term" value="P:protein insertion into mitochondrial inner membrane"/>
    <property type="evidence" value="ECO:0000318"/>
    <property type="project" value="GO_Central"/>
</dbReference>
<dbReference type="PANTHER" id="PTHR21435:SF1">
    <property type="entry name" value="MITOCHONDRIAL IMPORT INNER MEMBRANE TRANSLOCASE SUBUNIT TIM29"/>
    <property type="match status" value="1"/>
</dbReference>